<proteinExistence type="predicted"/>
<dbReference type="EMBL" id="OB663084">
    <property type="protein sequence ID" value="CAD7230948.1"/>
    <property type="molecule type" value="Genomic_DNA"/>
</dbReference>
<feature type="region of interest" description="Disordered" evidence="1">
    <location>
        <begin position="214"/>
        <end position="249"/>
    </location>
</feature>
<sequence>MTRLHYYGPLNPRQEAFISGLILEYQLRVEMWEVLVAIFDCCDRNEVDMKREIENAPKEFDFLCSEGLRLGVDLLEKSPKGSSRWGQHGVSPGTDPPKLLACDQDEQIRSSLLSLADSGYHSPIPVRPQLTYDGPSPTDLSQTGPHKILGENRKLKVEELLILDAENLNQKRHKTESVLLDSPTEGSDDGGTFSYGPQTTHILPLASMTYSAASLNRARPRSPTKIHPSTVSSQIGGPHSAFQPFNQPP</sequence>
<name>A0A7R8ZN97_9CRUS</name>
<reference evidence="2" key="1">
    <citation type="submission" date="2020-11" db="EMBL/GenBank/DDBJ databases">
        <authorList>
            <person name="Tran Van P."/>
        </authorList>
    </citation>
    <scope>NUCLEOTIDE SEQUENCE</scope>
</reference>
<feature type="region of interest" description="Disordered" evidence="1">
    <location>
        <begin position="176"/>
        <end position="195"/>
    </location>
</feature>
<accession>A0A7R8ZN97</accession>
<protein>
    <submittedName>
        <fullName evidence="2">Uncharacterized protein</fullName>
    </submittedName>
</protein>
<evidence type="ECO:0000313" key="2">
    <source>
        <dbReference type="EMBL" id="CAD7230948.1"/>
    </source>
</evidence>
<dbReference type="AlphaFoldDB" id="A0A7R8ZN97"/>
<evidence type="ECO:0000256" key="1">
    <source>
        <dbReference type="SAM" id="MobiDB-lite"/>
    </source>
</evidence>
<organism evidence="2">
    <name type="scientific">Cyprideis torosa</name>
    <dbReference type="NCBI Taxonomy" id="163714"/>
    <lineage>
        <taxon>Eukaryota</taxon>
        <taxon>Metazoa</taxon>
        <taxon>Ecdysozoa</taxon>
        <taxon>Arthropoda</taxon>
        <taxon>Crustacea</taxon>
        <taxon>Oligostraca</taxon>
        <taxon>Ostracoda</taxon>
        <taxon>Podocopa</taxon>
        <taxon>Podocopida</taxon>
        <taxon>Cytherocopina</taxon>
        <taxon>Cytheroidea</taxon>
        <taxon>Cytherideidae</taxon>
        <taxon>Cyprideis</taxon>
    </lineage>
</organism>
<gene>
    <name evidence="2" type="ORF">CTOB1V02_LOCUS8803</name>
</gene>